<dbReference type="PANTHER" id="PTHR24559">
    <property type="entry name" value="TRANSPOSON TY3-I GAG-POL POLYPROTEIN"/>
    <property type="match status" value="1"/>
</dbReference>
<protein>
    <recommendedName>
        <fullName evidence="3">Reverse transcriptase domain-containing protein</fullName>
    </recommendedName>
</protein>
<comment type="caution">
    <text evidence="1">The sequence shown here is derived from an EMBL/GenBank/DDBJ whole genome shotgun (WGS) entry which is preliminary data.</text>
</comment>
<name>A0A6D2KI77_9BRAS</name>
<dbReference type="InterPro" id="IPR053134">
    <property type="entry name" value="RNA-dir_DNA_polymerase"/>
</dbReference>
<dbReference type="PANTHER" id="PTHR24559:SF444">
    <property type="entry name" value="REVERSE TRANSCRIPTASE DOMAIN-CONTAINING PROTEIN"/>
    <property type="match status" value="1"/>
</dbReference>
<evidence type="ECO:0008006" key="3">
    <source>
        <dbReference type="Google" id="ProtNLM"/>
    </source>
</evidence>
<accession>A0A6D2KI77</accession>
<reference evidence="1" key="1">
    <citation type="submission" date="2020-01" db="EMBL/GenBank/DDBJ databases">
        <authorList>
            <person name="Mishra B."/>
        </authorList>
    </citation>
    <scope>NUCLEOTIDE SEQUENCE [LARGE SCALE GENOMIC DNA]</scope>
</reference>
<dbReference type="OrthoDB" id="1738562at2759"/>
<dbReference type="AlphaFoldDB" id="A0A6D2KI77"/>
<gene>
    <name evidence="1" type="ORF">MERR_LOCUS40109</name>
</gene>
<organism evidence="1 2">
    <name type="scientific">Microthlaspi erraticum</name>
    <dbReference type="NCBI Taxonomy" id="1685480"/>
    <lineage>
        <taxon>Eukaryota</taxon>
        <taxon>Viridiplantae</taxon>
        <taxon>Streptophyta</taxon>
        <taxon>Embryophyta</taxon>
        <taxon>Tracheophyta</taxon>
        <taxon>Spermatophyta</taxon>
        <taxon>Magnoliopsida</taxon>
        <taxon>eudicotyledons</taxon>
        <taxon>Gunneridae</taxon>
        <taxon>Pentapetalae</taxon>
        <taxon>rosids</taxon>
        <taxon>malvids</taxon>
        <taxon>Brassicales</taxon>
        <taxon>Brassicaceae</taxon>
        <taxon>Coluteocarpeae</taxon>
        <taxon>Microthlaspi</taxon>
    </lineage>
</organism>
<dbReference type="SUPFAM" id="SSF56672">
    <property type="entry name" value="DNA/RNA polymerases"/>
    <property type="match status" value="1"/>
</dbReference>
<evidence type="ECO:0000313" key="2">
    <source>
        <dbReference type="Proteomes" id="UP000467841"/>
    </source>
</evidence>
<dbReference type="Proteomes" id="UP000467841">
    <property type="component" value="Unassembled WGS sequence"/>
</dbReference>
<evidence type="ECO:0000313" key="1">
    <source>
        <dbReference type="EMBL" id="CAA7052874.1"/>
    </source>
</evidence>
<keyword evidence="2" id="KW-1185">Reference proteome</keyword>
<sequence length="165" mass="18741">MNFEVNKSMEKPTVDGQAFWIGELAETREEVLDELLLIDPLELALTKLRMRISPELCTHRIILEDESSSSIEHQRRLNPNLKEVVKKEIMKLLKAGVIYPISDSAWVSPVHVVPKKGGITVIKNEHDELIPTRTITGHRMCVDYRKAELLHAQGPLPLAIHRPDA</sequence>
<dbReference type="Gene3D" id="3.10.10.10">
    <property type="entry name" value="HIV Type 1 Reverse Transcriptase, subunit A, domain 1"/>
    <property type="match status" value="1"/>
</dbReference>
<dbReference type="EMBL" id="CACVBM020001512">
    <property type="protein sequence ID" value="CAA7052874.1"/>
    <property type="molecule type" value="Genomic_DNA"/>
</dbReference>
<dbReference type="InterPro" id="IPR043502">
    <property type="entry name" value="DNA/RNA_pol_sf"/>
</dbReference>
<proteinExistence type="predicted"/>